<comment type="caution">
    <text evidence="1">The sequence shown here is derived from an EMBL/GenBank/DDBJ whole genome shotgun (WGS) entry which is preliminary data.</text>
</comment>
<name>A0A327QVS0_9BACT</name>
<dbReference type="Gene3D" id="3.40.470.10">
    <property type="entry name" value="Uracil-DNA glycosylase-like domain"/>
    <property type="match status" value="1"/>
</dbReference>
<gene>
    <name evidence="1" type="ORF">LX64_01142</name>
</gene>
<protein>
    <recommendedName>
        <fullName evidence="3">G/U mismatch-specific uracil-DNA glycosylase</fullName>
    </recommendedName>
</protein>
<evidence type="ECO:0000313" key="1">
    <source>
        <dbReference type="EMBL" id="RAJ08490.1"/>
    </source>
</evidence>
<keyword evidence="2" id="KW-1185">Reference proteome</keyword>
<dbReference type="AlphaFoldDB" id="A0A327QVS0"/>
<dbReference type="Proteomes" id="UP000249547">
    <property type="component" value="Unassembled WGS sequence"/>
</dbReference>
<accession>A0A327QVS0</accession>
<reference evidence="1 2" key="1">
    <citation type="submission" date="2018-06" db="EMBL/GenBank/DDBJ databases">
        <title>Genomic Encyclopedia of Archaeal and Bacterial Type Strains, Phase II (KMG-II): from individual species to whole genera.</title>
        <authorList>
            <person name="Goeker M."/>
        </authorList>
    </citation>
    <scope>NUCLEOTIDE SEQUENCE [LARGE SCALE GENOMIC DNA]</scope>
    <source>
        <strain evidence="1 2">DSM 23857</strain>
    </source>
</reference>
<proteinExistence type="predicted"/>
<evidence type="ECO:0008006" key="3">
    <source>
        <dbReference type="Google" id="ProtNLM"/>
    </source>
</evidence>
<organism evidence="1 2">
    <name type="scientific">Chitinophaga skermanii</name>
    <dbReference type="NCBI Taxonomy" id="331697"/>
    <lineage>
        <taxon>Bacteria</taxon>
        <taxon>Pseudomonadati</taxon>
        <taxon>Bacteroidota</taxon>
        <taxon>Chitinophagia</taxon>
        <taxon>Chitinophagales</taxon>
        <taxon>Chitinophagaceae</taxon>
        <taxon>Chitinophaga</taxon>
    </lineage>
</organism>
<sequence length="224" mass="25292">MAIITEHQYIHQYPVAPSSEKLVLGTIHPHDHQHFPLPFFYGKSMSIWRLIAAAFPGELPAYNNLQAIIAFLEKRKIAMSDVLLQCERIPVNGKVTALDEDLVPLQFNTGLISTIQNSQINEVLFTSGFGKNNACKIFMENILQVKIPASMRENRCWVADPAIFGRPVKLTVLYSPSGVANRSITKTKAFLQHQERFNSEKSPVQAFKIAYYREKLGGESNLFN</sequence>
<evidence type="ECO:0000313" key="2">
    <source>
        <dbReference type="Proteomes" id="UP000249547"/>
    </source>
</evidence>
<dbReference type="InterPro" id="IPR036895">
    <property type="entry name" value="Uracil-DNA_glycosylase-like_sf"/>
</dbReference>
<dbReference type="EMBL" id="QLLL01000002">
    <property type="protein sequence ID" value="RAJ08490.1"/>
    <property type="molecule type" value="Genomic_DNA"/>
</dbReference>